<dbReference type="EMBL" id="NXGJ01000001">
    <property type="protein sequence ID" value="PRM89084.1"/>
    <property type="molecule type" value="Genomic_DNA"/>
</dbReference>
<dbReference type="AlphaFoldDB" id="A0A2S9SR67"/>
<reference evidence="2" key="2">
    <citation type="journal article" date="2022" name="Front. Microbiol.">
        <title>Species classification and novel plasmid identifications in Arcobacter cryaerophilus and Arcobacter cryaerophilus-like organisms.</title>
        <authorList>
            <person name="Zhou G."/>
            <person name="Wang M."/>
            <person name="Wang H."/>
            <person name="Chen X."/>
            <person name="Gu Y."/>
            <person name="Shao Z."/>
            <person name="Zhang J."/>
            <person name="Zhang M."/>
        </authorList>
    </citation>
    <scope>NUCLEOTIDE SEQUENCE</scope>
    <source>
        <strain evidence="2">ICDCAC48</strain>
    </source>
</reference>
<evidence type="ECO:0000313" key="3">
    <source>
        <dbReference type="Proteomes" id="UP000239065"/>
    </source>
</evidence>
<organism evidence="1 3">
    <name type="scientific">Aliarcobacter cryaerophilus</name>
    <dbReference type="NCBI Taxonomy" id="28198"/>
    <lineage>
        <taxon>Bacteria</taxon>
        <taxon>Pseudomonadati</taxon>
        <taxon>Campylobacterota</taxon>
        <taxon>Epsilonproteobacteria</taxon>
        <taxon>Campylobacterales</taxon>
        <taxon>Arcobacteraceae</taxon>
        <taxon>Aliarcobacter</taxon>
    </lineage>
</organism>
<reference evidence="1 3" key="1">
    <citation type="submission" date="2017-09" db="EMBL/GenBank/DDBJ databases">
        <title>Reassesment of A. cryaerophilus.</title>
        <authorList>
            <person name="Perez-Cataluna A."/>
            <person name="Collado L."/>
            <person name="Salgado O."/>
            <person name="Lefinanco V."/>
            <person name="Figueras M.J."/>
        </authorList>
    </citation>
    <scope>NUCLEOTIDE SEQUENCE [LARGE SCALE GENOMIC DNA]</scope>
    <source>
        <strain evidence="1 3">LMG 9861</strain>
    </source>
</reference>
<accession>A0A2S9SR67</accession>
<name>A0A2S9SR67_9BACT</name>
<gene>
    <name evidence="1" type="ORF">CJ669_00890</name>
    <name evidence="2" type="ORF">NGX11_09340</name>
</gene>
<sequence>MERRDWSIKLLKELIYIDSLDSYEKANNLVSWYTEYFSKSSINDLDLELSDLKILEELFYRNINFLKEQQKQAGEELKNIKKMKSFLKY</sequence>
<dbReference type="EMBL" id="CP099556">
    <property type="protein sequence ID" value="UYF43090.1"/>
    <property type="molecule type" value="Genomic_DNA"/>
</dbReference>
<evidence type="ECO:0000313" key="1">
    <source>
        <dbReference type="EMBL" id="PRM89084.1"/>
    </source>
</evidence>
<evidence type="ECO:0000313" key="2">
    <source>
        <dbReference type="EMBL" id="UYF43090.1"/>
    </source>
</evidence>
<protein>
    <submittedName>
        <fullName evidence="1">Uncharacterized protein</fullName>
    </submittedName>
</protein>
<dbReference type="Proteomes" id="UP000239065">
    <property type="component" value="Unassembled WGS sequence"/>
</dbReference>
<proteinExistence type="predicted"/>
<dbReference type="RefSeq" id="WP_066154106.1">
    <property type="nucleotide sequence ID" value="NZ_CP026655.1"/>
</dbReference>
<dbReference type="Proteomes" id="UP001164100">
    <property type="component" value="Chromosome"/>
</dbReference>